<dbReference type="PRINTS" id="PR00195">
    <property type="entry name" value="DYNAMIN"/>
</dbReference>
<dbReference type="STRING" id="105984.A0A427YBL5"/>
<protein>
    <recommendedName>
        <fullName evidence="2">Dynamin N-terminal domain-containing protein</fullName>
    </recommendedName>
</protein>
<evidence type="ECO:0000313" key="4">
    <source>
        <dbReference type="Proteomes" id="UP000279236"/>
    </source>
</evidence>
<dbReference type="Gene3D" id="3.40.50.300">
    <property type="entry name" value="P-loop containing nucleotide triphosphate hydrolases"/>
    <property type="match status" value="1"/>
</dbReference>
<dbReference type="RefSeq" id="XP_028480759.1">
    <property type="nucleotide sequence ID" value="XM_028616902.1"/>
</dbReference>
<gene>
    <name evidence="3" type="ORF">EHS24_001096</name>
</gene>
<dbReference type="Proteomes" id="UP000279236">
    <property type="component" value="Unassembled WGS sequence"/>
</dbReference>
<dbReference type="Pfam" id="PF00350">
    <property type="entry name" value="Dynamin_N"/>
    <property type="match status" value="1"/>
</dbReference>
<dbReference type="GO" id="GO:0016559">
    <property type="term" value="P:peroxisome fission"/>
    <property type="evidence" value="ECO:0007669"/>
    <property type="project" value="TreeGrafter"/>
</dbReference>
<dbReference type="GO" id="GO:0016020">
    <property type="term" value="C:membrane"/>
    <property type="evidence" value="ECO:0007669"/>
    <property type="project" value="TreeGrafter"/>
</dbReference>
<dbReference type="InterPro" id="IPR022812">
    <property type="entry name" value="Dynamin"/>
</dbReference>
<feature type="compositionally biased region" description="Low complexity" evidence="1">
    <location>
        <begin position="569"/>
        <end position="580"/>
    </location>
</feature>
<dbReference type="GO" id="GO:0000266">
    <property type="term" value="P:mitochondrial fission"/>
    <property type="evidence" value="ECO:0007669"/>
    <property type="project" value="TreeGrafter"/>
</dbReference>
<sequence length="719" mass="80562">MAPNHIIQPDVAELEEWQNVCTRIEELQPLVVNLGVQSAGKSSIRLSNVPLHIGPKATTLGPTLIESHKTNAPFKAEIFIEFSDPAFGVPKGRIPFTICPLTTKDNITHILRLAGDEARRSKDGSRAIRNYEEVTALGDARKDGAWPEFTANLVVLKVSGDEQPNISVIDLPGIASEKEHANLIELARVYLKKPHTLKIFCVAASGDTTEAKLLKRCDPGGKSTIGLIPKADKLDNVSEDEWGDLIAGDNQNFASFQPKFGWWPTRFRTGKEANLTDQALNAVEAQMFAQDDWCKVAERTGKTFGWRAVERIIMNFYIKEVRKHMQELAPRVTRLLTDTGTQLDKLAPEISNGVEVLHCEVIPKIADRLRQAINSSAAGSDLLVQLQADFRNNLHDTVPEFVPFLKEHQQEGMTYEPFTTSGWPTCRSIEDRIHMNEIHQQYATYFRRRMGCIDTPAIEKLLKGKHSGKWQELCTRYNDAVWDSVINLVSEVVTEVCAQKSGAAEVAIETLTLLTEGFKQQANNLIKWRCGRELDDPANIEHRTAKFWQEQEAAVGHYQAQHLKIYRQSAGSSPQSQSGSRHGIHTPGASRRPSASVQTHHTPDGSARIPDIDTHPFEWAIDFASNLIATGVAVVAQLVCSTRRLDSTVGPDIQRLVQDFLKQVPYRLLQAFDLDHVEAPVSKRARDVCEPDAETVRQRDALKRQRTRLEEISQMLQRK</sequence>
<feature type="domain" description="Dynamin N-terminal" evidence="2">
    <location>
        <begin position="33"/>
        <end position="230"/>
    </location>
</feature>
<evidence type="ECO:0000256" key="1">
    <source>
        <dbReference type="SAM" id="MobiDB-lite"/>
    </source>
</evidence>
<dbReference type="PANTHER" id="PTHR11566">
    <property type="entry name" value="DYNAMIN"/>
    <property type="match status" value="1"/>
</dbReference>
<dbReference type="GO" id="GO:0005874">
    <property type="term" value="C:microtubule"/>
    <property type="evidence" value="ECO:0007669"/>
    <property type="project" value="TreeGrafter"/>
</dbReference>
<keyword evidence="4" id="KW-1185">Reference proteome</keyword>
<dbReference type="AlphaFoldDB" id="A0A427YBL5"/>
<feature type="region of interest" description="Disordered" evidence="1">
    <location>
        <begin position="569"/>
        <end position="611"/>
    </location>
</feature>
<evidence type="ECO:0000313" key="3">
    <source>
        <dbReference type="EMBL" id="RSH88551.1"/>
    </source>
</evidence>
<organism evidence="3 4">
    <name type="scientific">Apiotrichum porosum</name>
    <dbReference type="NCBI Taxonomy" id="105984"/>
    <lineage>
        <taxon>Eukaryota</taxon>
        <taxon>Fungi</taxon>
        <taxon>Dikarya</taxon>
        <taxon>Basidiomycota</taxon>
        <taxon>Agaricomycotina</taxon>
        <taxon>Tremellomycetes</taxon>
        <taxon>Trichosporonales</taxon>
        <taxon>Trichosporonaceae</taxon>
        <taxon>Apiotrichum</taxon>
    </lineage>
</organism>
<dbReference type="GO" id="GO:0005739">
    <property type="term" value="C:mitochondrion"/>
    <property type="evidence" value="ECO:0007669"/>
    <property type="project" value="TreeGrafter"/>
</dbReference>
<dbReference type="InterPro" id="IPR027417">
    <property type="entry name" value="P-loop_NTPase"/>
</dbReference>
<dbReference type="OrthoDB" id="5061070at2759"/>
<name>A0A427YBL5_9TREE</name>
<evidence type="ECO:0000259" key="2">
    <source>
        <dbReference type="Pfam" id="PF00350"/>
    </source>
</evidence>
<reference evidence="3 4" key="1">
    <citation type="submission" date="2018-11" db="EMBL/GenBank/DDBJ databases">
        <title>Genome sequence of Apiotrichum porosum DSM 27194.</title>
        <authorList>
            <person name="Aliyu H."/>
            <person name="Gorte O."/>
            <person name="Ochsenreither K."/>
        </authorList>
    </citation>
    <scope>NUCLEOTIDE SEQUENCE [LARGE SCALE GENOMIC DNA]</scope>
    <source>
        <strain evidence="3 4">DSM 27194</strain>
    </source>
</reference>
<dbReference type="InterPro" id="IPR045063">
    <property type="entry name" value="Dynamin_N"/>
</dbReference>
<dbReference type="GO" id="GO:0003924">
    <property type="term" value="F:GTPase activity"/>
    <property type="evidence" value="ECO:0007669"/>
    <property type="project" value="TreeGrafter"/>
</dbReference>
<dbReference type="SUPFAM" id="SSF52540">
    <property type="entry name" value="P-loop containing nucleoside triphosphate hydrolases"/>
    <property type="match status" value="1"/>
</dbReference>
<comment type="caution">
    <text evidence="3">The sequence shown here is derived from an EMBL/GenBank/DDBJ whole genome shotgun (WGS) entry which is preliminary data.</text>
</comment>
<dbReference type="GO" id="GO:0008017">
    <property type="term" value="F:microtubule binding"/>
    <property type="evidence" value="ECO:0007669"/>
    <property type="project" value="TreeGrafter"/>
</dbReference>
<dbReference type="GO" id="GO:0006897">
    <property type="term" value="P:endocytosis"/>
    <property type="evidence" value="ECO:0007669"/>
    <property type="project" value="TreeGrafter"/>
</dbReference>
<dbReference type="GeneID" id="39585639"/>
<dbReference type="PANTHER" id="PTHR11566:SF21">
    <property type="entry name" value="DYNAMIN RELATED PROTEIN 1, ISOFORM A"/>
    <property type="match status" value="1"/>
</dbReference>
<proteinExistence type="predicted"/>
<dbReference type="GO" id="GO:0048312">
    <property type="term" value="P:intracellular distribution of mitochondria"/>
    <property type="evidence" value="ECO:0007669"/>
    <property type="project" value="TreeGrafter"/>
</dbReference>
<accession>A0A427YBL5</accession>
<dbReference type="EMBL" id="RSCE01000001">
    <property type="protein sequence ID" value="RSH88551.1"/>
    <property type="molecule type" value="Genomic_DNA"/>
</dbReference>